<proteinExistence type="predicted"/>
<dbReference type="PANTHER" id="PTHR45339">
    <property type="entry name" value="HYBRID SIGNAL TRANSDUCTION HISTIDINE KINASE J"/>
    <property type="match status" value="1"/>
</dbReference>
<evidence type="ECO:0000256" key="4">
    <source>
        <dbReference type="ARBA" id="ARBA00022679"/>
    </source>
</evidence>
<dbReference type="SUPFAM" id="SSF55785">
    <property type="entry name" value="PYP-like sensor domain (PAS domain)"/>
    <property type="match status" value="1"/>
</dbReference>
<evidence type="ECO:0000256" key="12">
    <source>
        <dbReference type="SAM" id="Coils"/>
    </source>
</evidence>
<dbReference type="Gene3D" id="3.30.565.10">
    <property type="entry name" value="Histidine kinase-like ATPase, C-terminal domain"/>
    <property type="match status" value="1"/>
</dbReference>
<evidence type="ECO:0000259" key="14">
    <source>
        <dbReference type="PROSITE" id="PS50110"/>
    </source>
</evidence>
<dbReference type="EMBL" id="DXAN01000007">
    <property type="protein sequence ID" value="HJA08296.1"/>
    <property type="molecule type" value="Genomic_DNA"/>
</dbReference>
<evidence type="ECO:0000256" key="5">
    <source>
        <dbReference type="ARBA" id="ARBA00022741"/>
    </source>
</evidence>
<dbReference type="SMART" id="SM00387">
    <property type="entry name" value="HATPase_c"/>
    <property type="match status" value="1"/>
</dbReference>
<evidence type="ECO:0000313" key="15">
    <source>
        <dbReference type="EMBL" id="HJA08296.1"/>
    </source>
</evidence>
<dbReference type="InterPro" id="IPR036097">
    <property type="entry name" value="HisK_dim/P_sf"/>
</dbReference>
<comment type="catalytic activity">
    <reaction evidence="1">
        <text>ATP + protein L-histidine = ADP + protein N-phospho-L-histidine.</text>
        <dbReference type="EC" id="2.7.13.3"/>
    </reaction>
</comment>
<dbReference type="PRINTS" id="PR00344">
    <property type="entry name" value="BCTRLSENSOR"/>
</dbReference>
<keyword evidence="4" id="KW-0808">Transferase</keyword>
<dbReference type="InterPro" id="IPR003661">
    <property type="entry name" value="HisK_dim/P_dom"/>
</dbReference>
<evidence type="ECO:0000256" key="7">
    <source>
        <dbReference type="ARBA" id="ARBA00022840"/>
    </source>
</evidence>
<sequence length="670" mass="74269">MGDYPLGRATVYDDLSGSPAWMHEVLNAGHIGLWTIILEPTTGEGQMLANDAMLRLLGLDEHPSPTACYAHWFSRIAPEAVTVVLETVRAMTVTGRLHEVEYAWHHPLRGWIDVRCGGKCTTPEGDSRIRLNGYHQEITELQTARRSLRDNLSRLETACRIGQLGVFEVTEKNGELCLTANTIFADQFAVDLARPLGELLPILHARLEKYEAAAWAPLENARNWKPGNRSRLEFGYIHPDRGAGRYMVEWECVKHVDDMRVVGFTRDVTSARLYERSLREAKESAEAANRAKSSFLANMSHEIRTPMSGLIGLCSLLERTALDERQSGYVAKLDALAQSMLGILNDILDLSKIEADRLDLEQTPFRLEQTLELVSVVAQTKAEQKGLSFRLKRGENTPGWLVGDALRLRQILSNLCDNAVKFTARGDVELVVRVLERDAHRVLMEFVVRDQGIGMDKATVARLFQPFTQADVSTSRTFGGTGLGLAISRRLARMMGGDVTVESRPERGSTFRVTLPFPLAAGLEQNEERRSEPAHNVAGMRVLVAEDNGINQEIIADLLKLLGVECVLASDGREALRFFAEQGPFDLVLMDVQMPGMDGYAAARHLRGDGIPGGAEVPILALTANAMRGDMEKSLASGMNGHLTKPVDLDDLARALSAWRRDENEDVERN</sequence>
<dbReference type="Pfam" id="PF00072">
    <property type="entry name" value="Response_reg"/>
    <property type="match status" value="1"/>
</dbReference>
<dbReference type="InterPro" id="IPR011006">
    <property type="entry name" value="CheY-like_superfamily"/>
</dbReference>
<dbReference type="InterPro" id="IPR000014">
    <property type="entry name" value="PAS"/>
</dbReference>
<dbReference type="SMART" id="SM00388">
    <property type="entry name" value="HisKA"/>
    <property type="match status" value="1"/>
</dbReference>
<dbReference type="SUPFAM" id="SSF47384">
    <property type="entry name" value="Homodimeric domain of signal transducing histidine kinase"/>
    <property type="match status" value="1"/>
</dbReference>
<organism evidence="15 16">
    <name type="scientific">Candidatus Mailhella merdigallinarum</name>
    <dbReference type="NCBI Taxonomy" id="2838658"/>
    <lineage>
        <taxon>Bacteria</taxon>
        <taxon>Pseudomonadati</taxon>
        <taxon>Thermodesulfobacteriota</taxon>
        <taxon>Desulfovibrionia</taxon>
        <taxon>Desulfovibrionales</taxon>
        <taxon>Desulfovibrionaceae</taxon>
        <taxon>Mailhella</taxon>
    </lineage>
</organism>
<feature type="domain" description="Response regulatory" evidence="14">
    <location>
        <begin position="541"/>
        <end position="660"/>
    </location>
</feature>
<dbReference type="InterPro" id="IPR036890">
    <property type="entry name" value="HATPase_C_sf"/>
</dbReference>
<keyword evidence="12" id="KW-0175">Coiled coil</keyword>
<accession>A0A9D2KL23</accession>
<dbReference type="Pfam" id="PF00512">
    <property type="entry name" value="HisKA"/>
    <property type="match status" value="1"/>
</dbReference>
<dbReference type="AlphaFoldDB" id="A0A9D2KL23"/>
<dbReference type="CDD" id="cd16922">
    <property type="entry name" value="HATPase_EvgS-ArcB-TorS-like"/>
    <property type="match status" value="1"/>
</dbReference>
<keyword evidence="7" id="KW-0067">ATP-binding</keyword>
<dbReference type="PANTHER" id="PTHR45339:SF3">
    <property type="entry name" value="HISTIDINE KINASE"/>
    <property type="match status" value="1"/>
</dbReference>
<dbReference type="Gene3D" id="1.10.287.130">
    <property type="match status" value="1"/>
</dbReference>
<keyword evidence="3 11" id="KW-0597">Phosphoprotein</keyword>
<dbReference type="SMART" id="SM00448">
    <property type="entry name" value="REC"/>
    <property type="match status" value="1"/>
</dbReference>
<evidence type="ECO:0000313" key="16">
    <source>
        <dbReference type="Proteomes" id="UP000824225"/>
    </source>
</evidence>
<dbReference type="InterPro" id="IPR035965">
    <property type="entry name" value="PAS-like_dom_sf"/>
</dbReference>
<protein>
    <recommendedName>
        <fullName evidence="10">Sensory/regulatory protein RpfC</fullName>
        <ecNumber evidence="2">2.7.13.3</ecNumber>
    </recommendedName>
</protein>
<dbReference type="Proteomes" id="UP000824225">
    <property type="component" value="Unassembled WGS sequence"/>
</dbReference>
<dbReference type="EC" id="2.7.13.3" evidence="2"/>
<comment type="caution">
    <text evidence="15">The sequence shown here is derived from an EMBL/GenBank/DDBJ whole genome shotgun (WGS) entry which is preliminary data.</text>
</comment>
<dbReference type="CDD" id="cd17546">
    <property type="entry name" value="REC_hyHK_CKI1_RcsC-like"/>
    <property type="match status" value="1"/>
</dbReference>
<dbReference type="InterPro" id="IPR003594">
    <property type="entry name" value="HATPase_dom"/>
</dbReference>
<reference evidence="15" key="2">
    <citation type="submission" date="2021-04" db="EMBL/GenBank/DDBJ databases">
        <authorList>
            <person name="Gilroy R."/>
        </authorList>
    </citation>
    <scope>NUCLEOTIDE SEQUENCE</scope>
    <source>
        <strain evidence="15">CHK186-16707</strain>
    </source>
</reference>
<dbReference type="GO" id="GO:0005524">
    <property type="term" value="F:ATP binding"/>
    <property type="evidence" value="ECO:0007669"/>
    <property type="project" value="UniProtKB-KW"/>
</dbReference>
<dbReference type="Gene3D" id="3.30.450.20">
    <property type="entry name" value="PAS domain"/>
    <property type="match status" value="1"/>
</dbReference>
<dbReference type="InterPro" id="IPR001789">
    <property type="entry name" value="Sig_transdc_resp-reg_receiver"/>
</dbReference>
<dbReference type="InterPro" id="IPR005467">
    <property type="entry name" value="His_kinase_dom"/>
</dbReference>
<evidence type="ECO:0000256" key="9">
    <source>
        <dbReference type="ARBA" id="ARBA00064003"/>
    </source>
</evidence>
<gene>
    <name evidence="15" type="ORF">H9962_03785</name>
</gene>
<feature type="domain" description="Histidine kinase" evidence="13">
    <location>
        <begin position="298"/>
        <end position="519"/>
    </location>
</feature>
<dbReference type="InterPro" id="IPR004358">
    <property type="entry name" value="Sig_transdc_His_kin-like_C"/>
</dbReference>
<dbReference type="PROSITE" id="PS50110">
    <property type="entry name" value="RESPONSE_REGULATORY"/>
    <property type="match status" value="1"/>
</dbReference>
<keyword evidence="5" id="KW-0547">Nucleotide-binding</keyword>
<evidence type="ECO:0000256" key="10">
    <source>
        <dbReference type="ARBA" id="ARBA00068150"/>
    </source>
</evidence>
<dbReference type="SUPFAM" id="SSF55874">
    <property type="entry name" value="ATPase domain of HSP90 chaperone/DNA topoisomerase II/histidine kinase"/>
    <property type="match status" value="1"/>
</dbReference>
<dbReference type="Pfam" id="PF02518">
    <property type="entry name" value="HATPase_c"/>
    <property type="match status" value="1"/>
</dbReference>
<evidence type="ECO:0000256" key="6">
    <source>
        <dbReference type="ARBA" id="ARBA00022777"/>
    </source>
</evidence>
<dbReference type="GO" id="GO:0000155">
    <property type="term" value="F:phosphorelay sensor kinase activity"/>
    <property type="evidence" value="ECO:0007669"/>
    <property type="project" value="InterPro"/>
</dbReference>
<evidence type="ECO:0000256" key="8">
    <source>
        <dbReference type="ARBA" id="ARBA00023012"/>
    </source>
</evidence>
<feature type="coiled-coil region" evidence="12">
    <location>
        <begin position="131"/>
        <end position="158"/>
    </location>
</feature>
<keyword evidence="8" id="KW-0902">Two-component regulatory system</keyword>
<evidence type="ECO:0000256" key="1">
    <source>
        <dbReference type="ARBA" id="ARBA00000085"/>
    </source>
</evidence>
<evidence type="ECO:0000256" key="3">
    <source>
        <dbReference type="ARBA" id="ARBA00022553"/>
    </source>
</evidence>
<dbReference type="CDD" id="cd00082">
    <property type="entry name" value="HisKA"/>
    <property type="match status" value="1"/>
</dbReference>
<dbReference type="CDD" id="cd00130">
    <property type="entry name" value="PAS"/>
    <property type="match status" value="1"/>
</dbReference>
<comment type="subunit">
    <text evidence="9">At low DSF concentrations, interacts with RpfF.</text>
</comment>
<keyword evidence="6" id="KW-0418">Kinase</keyword>
<reference evidence="15" key="1">
    <citation type="journal article" date="2021" name="PeerJ">
        <title>Extensive microbial diversity within the chicken gut microbiome revealed by metagenomics and culture.</title>
        <authorList>
            <person name="Gilroy R."/>
            <person name="Ravi A."/>
            <person name="Getino M."/>
            <person name="Pursley I."/>
            <person name="Horton D.L."/>
            <person name="Alikhan N.F."/>
            <person name="Baker D."/>
            <person name="Gharbi K."/>
            <person name="Hall N."/>
            <person name="Watson M."/>
            <person name="Adriaenssens E.M."/>
            <person name="Foster-Nyarko E."/>
            <person name="Jarju S."/>
            <person name="Secka A."/>
            <person name="Antonio M."/>
            <person name="Oren A."/>
            <person name="Chaudhuri R.R."/>
            <person name="La Ragione R."/>
            <person name="Hildebrand F."/>
            <person name="Pallen M.J."/>
        </authorList>
    </citation>
    <scope>NUCLEOTIDE SEQUENCE</scope>
    <source>
        <strain evidence="15">CHK186-16707</strain>
    </source>
</reference>
<dbReference type="PROSITE" id="PS50109">
    <property type="entry name" value="HIS_KIN"/>
    <property type="match status" value="1"/>
</dbReference>
<dbReference type="Gene3D" id="3.40.50.2300">
    <property type="match status" value="1"/>
</dbReference>
<dbReference type="SUPFAM" id="SSF52172">
    <property type="entry name" value="CheY-like"/>
    <property type="match status" value="1"/>
</dbReference>
<evidence type="ECO:0000259" key="13">
    <source>
        <dbReference type="PROSITE" id="PS50109"/>
    </source>
</evidence>
<dbReference type="FunFam" id="1.10.287.130:FF:000002">
    <property type="entry name" value="Two-component osmosensing histidine kinase"/>
    <property type="match status" value="1"/>
</dbReference>
<name>A0A9D2KL23_9BACT</name>
<evidence type="ECO:0000256" key="11">
    <source>
        <dbReference type="PROSITE-ProRule" id="PRU00169"/>
    </source>
</evidence>
<feature type="modified residue" description="4-aspartylphosphate" evidence="11">
    <location>
        <position position="591"/>
    </location>
</feature>
<dbReference type="FunFam" id="3.30.565.10:FF:000010">
    <property type="entry name" value="Sensor histidine kinase RcsC"/>
    <property type="match status" value="1"/>
</dbReference>
<evidence type="ECO:0000256" key="2">
    <source>
        <dbReference type="ARBA" id="ARBA00012438"/>
    </source>
</evidence>